<dbReference type="SUPFAM" id="SSF117281">
    <property type="entry name" value="Kelch motif"/>
    <property type="match status" value="1"/>
</dbReference>
<dbReference type="eggNOG" id="KOG0379">
    <property type="taxonomic scope" value="Eukaryota"/>
</dbReference>
<keyword evidence="2" id="KW-1185">Reference proteome</keyword>
<dbReference type="HOGENOM" id="CLU_843567_0_0_1"/>
<dbReference type="Proteomes" id="UP000001514">
    <property type="component" value="Unassembled WGS sequence"/>
</dbReference>
<gene>
    <name evidence="1" type="ORF">SELMODRAFT_419092</name>
</gene>
<organism evidence="2">
    <name type="scientific">Selaginella moellendorffii</name>
    <name type="common">Spikemoss</name>
    <dbReference type="NCBI Taxonomy" id="88036"/>
    <lineage>
        <taxon>Eukaryota</taxon>
        <taxon>Viridiplantae</taxon>
        <taxon>Streptophyta</taxon>
        <taxon>Embryophyta</taxon>
        <taxon>Tracheophyta</taxon>
        <taxon>Lycopodiopsida</taxon>
        <taxon>Selaginellales</taxon>
        <taxon>Selaginellaceae</taxon>
        <taxon>Selaginella</taxon>
    </lineage>
</organism>
<sequence>MGGTVSILDLQPLHRLGGNALLIHSSTAVKSKLYVFGGTDGTSPLNDLFVLDTATNTWGKPDVFGDVPALREGHSASLIGDNLFVFGGYTFVWKKISTTGVSPIPQDSHTCSFYKNCFVVMGGEDAGNAYLNDVYILDTAMLFVVPAEVLEGQVNLLRVELGEVQLAKLLAGKRWIRRHGIPSLVAKPLGCRKLKCLIRYSKGLSYDSILDWDSNAASRSSSHSLLFFQNLIPKFIQKSGPHKVLVKVILFSDTGEHALPFVREAAKKYSELTSFGCVLWRQEGGSIWKSRLGLELAPAVVFIKDPGVQPIIVYGKLTRDSFMETVEETI</sequence>
<dbReference type="EMBL" id="GL377606">
    <property type="protein sequence ID" value="EFJ19411.1"/>
    <property type="molecule type" value="Genomic_DNA"/>
</dbReference>
<accession>D8S7T8</accession>
<dbReference type="Gene3D" id="2.120.10.80">
    <property type="entry name" value="Kelch-type beta propeller"/>
    <property type="match status" value="1"/>
</dbReference>
<reference evidence="1 2" key="1">
    <citation type="journal article" date="2011" name="Science">
        <title>The Selaginella genome identifies genetic changes associated with the evolution of vascular plants.</title>
        <authorList>
            <person name="Banks J.A."/>
            <person name="Nishiyama T."/>
            <person name="Hasebe M."/>
            <person name="Bowman J.L."/>
            <person name="Gribskov M."/>
            <person name="dePamphilis C."/>
            <person name="Albert V.A."/>
            <person name="Aono N."/>
            <person name="Aoyama T."/>
            <person name="Ambrose B.A."/>
            <person name="Ashton N.W."/>
            <person name="Axtell M.J."/>
            <person name="Barker E."/>
            <person name="Barker M.S."/>
            <person name="Bennetzen J.L."/>
            <person name="Bonawitz N.D."/>
            <person name="Chapple C."/>
            <person name="Cheng C."/>
            <person name="Correa L.G."/>
            <person name="Dacre M."/>
            <person name="DeBarry J."/>
            <person name="Dreyer I."/>
            <person name="Elias M."/>
            <person name="Engstrom E.M."/>
            <person name="Estelle M."/>
            <person name="Feng L."/>
            <person name="Finet C."/>
            <person name="Floyd S.K."/>
            <person name="Frommer W.B."/>
            <person name="Fujita T."/>
            <person name="Gramzow L."/>
            <person name="Gutensohn M."/>
            <person name="Harholt J."/>
            <person name="Hattori M."/>
            <person name="Heyl A."/>
            <person name="Hirai T."/>
            <person name="Hiwatashi Y."/>
            <person name="Ishikawa M."/>
            <person name="Iwata M."/>
            <person name="Karol K.G."/>
            <person name="Koehler B."/>
            <person name="Kolukisaoglu U."/>
            <person name="Kubo M."/>
            <person name="Kurata T."/>
            <person name="Lalonde S."/>
            <person name="Li K."/>
            <person name="Li Y."/>
            <person name="Litt A."/>
            <person name="Lyons E."/>
            <person name="Manning G."/>
            <person name="Maruyama T."/>
            <person name="Michael T.P."/>
            <person name="Mikami K."/>
            <person name="Miyazaki S."/>
            <person name="Morinaga S."/>
            <person name="Murata T."/>
            <person name="Mueller-Roeber B."/>
            <person name="Nelson D.R."/>
            <person name="Obara M."/>
            <person name="Oguri Y."/>
            <person name="Olmstead R.G."/>
            <person name="Onodera N."/>
            <person name="Petersen B.L."/>
            <person name="Pils B."/>
            <person name="Prigge M."/>
            <person name="Rensing S.A."/>
            <person name="Riano-Pachon D.M."/>
            <person name="Roberts A.W."/>
            <person name="Sato Y."/>
            <person name="Scheller H.V."/>
            <person name="Schulz B."/>
            <person name="Schulz C."/>
            <person name="Shakirov E.V."/>
            <person name="Shibagaki N."/>
            <person name="Shinohara N."/>
            <person name="Shippen D.E."/>
            <person name="Soerensen I."/>
            <person name="Sotooka R."/>
            <person name="Sugimoto N."/>
            <person name="Sugita M."/>
            <person name="Sumikawa N."/>
            <person name="Tanurdzic M."/>
            <person name="Theissen G."/>
            <person name="Ulvskov P."/>
            <person name="Wakazuki S."/>
            <person name="Weng J.K."/>
            <person name="Willats W.W."/>
            <person name="Wipf D."/>
            <person name="Wolf P.G."/>
            <person name="Yang L."/>
            <person name="Zimmer A.D."/>
            <person name="Zhu Q."/>
            <person name="Mitros T."/>
            <person name="Hellsten U."/>
            <person name="Loque D."/>
            <person name="Otillar R."/>
            <person name="Salamov A."/>
            <person name="Schmutz J."/>
            <person name="Shapiro H."/>
            <person name="Lindquist E."/>
            <person name="Lucas S."/>
            <person name="Rokhsar D."/>
            <person name="Grigoriev I.V."/>
        </authorList>
    </citation>
    <scope>NUCLEOTIDE SEQUENCE [LARGE SCALE GENOMIC DNA]</scope>
</reference>
<dbReference type="Pfam" id="PF24681">
    <property type="entry name" value="Kelch_KLHDC2_KLHL20_DRC7"/>
    <property type="match status" value="1"/>
</dbReference>
<evidence type="ECO:0000313" key="2">
    <source>
        <dbReference type="Proteomes" id="UP000001514"/>
    </source>
</evidence>
<dbReference type="InterPro" id="IPR052448">
    <property type="entry name" value="DnaJ_C16_autophagy_reg"/>
</dbReference>
<dbReference type="AlphaFoldDB" id="D8S7T8"/>
<evidence type="ECO:0000313" key="1">
    <source>
        <dbReference type="EMBL" id="EFJ19411.1"/>
    </source>
</evidence>
<feature type="non-terminal residue" evidence="1">
    <location>
        <position position="330"/>
    </location>
</feature>
<dbReference type="KEGG" id="smo:SELMODRAFT_419092"/>
<dbReference type="InterPro" id="IPR015915">
    <property type="entry name" value="Kelch-typ_b-propeller"/>
</dbReference>
<dbReference type="InParanoid" id="D8S7T8"/>
<dbReference type="PANTHER" id="PTHR44303:SF2">
    <property type="entry name" value="DNAJ HOMOLOG SUBFAMILY C MEMBER 16"/>
    <property type="match status" value="1"/>
</dbReference>
<dbReference type="PANTHER" id="PTHR44303">
    <property type="entry name" value="DNAJ HOMOLOG SUBFAMILY C MEMBER 16"/>
    <property type="match status" value="1"/>
</dbReference>
<proteinExistence type="predicted"/>
<name>D8S7T8_SELML</name>
<protein>
    <submittedName>
        <fullName evidence="1">Uncharacterized protein</fullName>
    </submittedName>
</protein>
<dbReference type="Gramene" id="EFJ19411">
    <property type="protein sequence ID" value="EFJ19411"/>
    <property type="gene ID" value="SELMODRAFT_419092"/>
</dbReference>